<feature type="domain" description="HTH cro/C1-type" evidence="3">
    <location>
        <begin position="8"/>
        <end position="62"/>
    </location>
</feature>
<dbReference type="EMBL" id="CYYU01000001">
    <property type="protein sequence ID" value="CUN35280.1"/>
    <property type="molecule type" value="Genomic_DNA"/>
</dbReference>
<dbReference type="PANTHER" id="PTHR46558:SF11">
    <property type="entry name" value="HTH-TYPE TRANSCRIPTIONAL REGULATOR XRE"/>
    <property type="match status" value="1"/>
</dbReference>
<dbReference type="CDD" id="cd00093">
    <property type="entry name" value="HTH_XRE"/>
    <property type="match status" value="1"/>
</dbReference>
<dbReference type="InterPro" id="IPR001387">
    <property type="entry name" value="Cro/C1-type_HTH"/>
</dbReference>
<evidence type="ECO:0000259" key="3">
    <source>
        <dbReference type="PROSITE" id="PS50943"/>
    </source>
</evidence>
<accession>A0A173W8B3</accession>
<dbReference type="SMART" id="SM00530">
    <property type="entry name" value="HTH_XRE"/>
    <property type="match status" value="1"/>
</dbReference>
<dbReference type="PANTHER" id="PTHR46558">
    <property type="entry name" value="TRACRIPTIONAL REGULATORY PROTEIN-RELATED-RELATED"/>
    <property type="match status" value="1"/>
</dbReference>
<evidence type="ECO:0000313" key="5">
    <source>
        <dbReference type="Proteomes" id="UP000095546"/>
    </source>
</evidence>
<dbReference type="STRING" id="187979.ERS852385_00091"/>
<keyword evidence="5" id="KW-1185">Reference proteome</keyword>
<feature type="region of interest" description="Disordered" evidence="2">
    <location>
        <begin position="200"/>
        <end position="225"/>
    </location>
</feature>
<dbReference type="Proteomes" id="UP000095546">
    <property type="component" value="Unassembled WGS sequence"/>
</dbReference>
<sequence>MTPFNTNLRAAREKVGMTRQELADSIGISVSALGQYEQGRREPDLQKLIALATELCVSVDDLLGYKVNEVQNTIDYLHDYGMMIWENDSKHVQIICSSNDFFLPKAKSSPEWSGLSVSLSEETFLAIIRYAKDRTKKRRDDILVSECERLFLFAWLKQLTYVSSGNGEYDDSSTSFLSSPITKQEKKALDELFSRITAQYKHPDHTDQTKEKAADPKANGKHKKD</sequence>
<evidence type="ECO:0000256" key="1">
    <source>
        <dbReference type="ARBA" id="ARBA00023125"/>
    </source>
</evidence>
<gene>
    <name evidence="4" type="primary">immR</name>
    <name evidence="4" type="ORF">ERS852385_00091</name>
</gene>
<dbReference type="RefSeq" id="WP_055159916.1">
    <property type="nucleotide sequence ID" value="NZ_CABIWZ010000001.1"/>
</dbReference>
<feature type="compositionally biased region" description="Basic and acidic residues" evidence="2">
    <location>
        <begin position="201"/>
        <end position="215"/>
    </location>
</feature>
<dbReference type="GO" id="GO:0003677">
    <property type="term" value="F:DNA binding"/>
    <property type="evidence" value="ECO:0007669"/>
    <property type="project" value="UniProtKB-KW"/>
</dbReference>
<evidence type="ECO:0000256" key="2">
    <source>
        <dbReference type="SAM" id="MobiDB-lite"/>
    </source>
</evidence>
<reference evidence="4 5" key="1">
    <citation type="submission" date="2015-09" db="EMBL/GenBank/DDBJ databases">
        <authorList>
            <consortium name="Pathogen Informatics"/>
        </authorList>
    </citation>
    <scope>NUCLEOTIDE SEQUENCE [LARGE SCALE GENOMIC DNA]</scope>
    <source>
        <strain evidence="4 5">2789STDY5608828</strain>
    </source>
</reference>
<dbReference type="AlphaFoldDB" id="A0A173W8B3"/>
<name>A0A173W8B3_9FIRM</name>
<dbReference type="PROSITE" id="PS50943">
    <property type="entry name" value="HTH_CROC1"/>
    <property type="match status" value="1"/>
</dbReference>
<protein>
    <submittedName>
        <fullName evidence="4">HTH-type transcriptional regulator immR</fullName>
    </submittedName>
</protein>
<keyword evidence="1" id="KW-0238">DNA-binding</keyword>
<dbReference type="Gene3D" id="1.10.260.40">
    <property type="entry name" value="lambda repressor-like DNA-binding domains"/>
    <property type="match status" value="1"/>
</dbReference>
<evidence type="ECO:0000313" key="4">
    <source>
        <dbReference type="EMBL" id="CUN35280.1"/>
    </source>
</evidence>
<dbReference type="Pfam" id="PF01381">
    <property type="entry name" value="HTH_3"/>
    <property type="match status" value="1"/>
</dbReference>
<dbReference type="OrthoDB" id="1666303at2"/>
<proteinExistence type="predicted"/>
<dbReference type="SUPFAM" id="SSF47413">
    <property type="entry name" value="lambda repressor-like DNA-binding domains"/>
    <property type="match status" value="1"/>
</dbReference>
<dbReference type="InterPro" id="IPR010982">
    <property type="entry name" value="Lambda_DNA-bd_dom_sf"/>
</dbReference>
<organism evidence="4 5">
    <name type="scientific">Mitsuokella jalaludinii</name>
    <dbReference type="NCBI Taxonomy" id="187979"/>
    <lineage>
        <taxon>Bacteria</taxon>
        <taxon>Bacillati</taxon>
        <taxon>Bacillota</taxon>
        <taxon>Negativicutes</taxon>
        <taxon>Selenomonadales</taxon>
        <taxon>Selenomonadaceae</taxon>
        <taxon>Mitsuokella</taxon>
    </lineage>
</organism>